<dbReference type="PRINTS" id="PR00182">
    <property type="entry name" value="ECOLNEIPORIN"/>
</dbReference>
<dbReference type="RefSeq" id="WP_021478104.1">
    <property type="nucleotide sequence ID" value="NZ_AVPH01000262.1"/>
</dbReference>
<dbReference type="InterPro" id="IPR002299">
    <property type="entry name" value="Porin_Neis"/>
</dbReference>
<evidence type="ECO:0000259" key="12">
    <source>
        <dbReference type="Pfam" id="PF13609"/>
    </source>
</evidence>
<evidence type="ECO:0000256" key="11">
    <source>
        <dbReference type="SAM" id="SignalP"/>
    </source>
</evidence>
<keyword evidence="14" id="KW-1185">Reference proteome</keyword>
<dbReference type="InterPro" id="IPR001702">
    <property type="entry name" value="Porin_Gram-ve"/>
</dbReference>
<comment type="subcellular location">
    <subcellularLocation>
        <location evidence="1">Cell outer membrane</location>
        <topology evidence="1">Multi-pass membrane protein</topology>
    </subcellularLocation>
</comment>
<organism evidence="13 14">
    <name type="scientific">Pseudogulbenkiania ferrooxidans EGD-HP2</name>
    <dbReference type="NCBI Taxonomy" id="1388764"/>
    <lineage>
        <taxon>Bacteria</taxon>
        <taxon>Pseudomonadati</taxon>
        <taxon>Pseudomonadota</taxon>
        <taxon>Betaproteobacteria</taxon>
        <taxon>Neisseriales</taxon>
        <taxon>Chromobacteriaceae</taxon>
        <taxon>Pseudogulbenkiania</taxon>
    </lineage>
</organism>
<dbReference type="PRINTS" id="PR00184">
    <property type="entry name" value="NEISSPPORIN"/>
</dbReference>
<keyword evidence="6 11" id="KW-0732">Signal</keyword>
<comment type="subunit">
    <text evidence="2">Homotrimer.</text>
</comment>
<evidence type="ECO:0000256" key="1">
    <source>
        <dbReference type="ARBA" id="ARBA00004571"/>
    </source>
</evidence>
<feature type="domain" description="Porin" evidence="12">
    <location>
        <begin position="10"/>
        <end position="360"/>
    </location>
</feature>
<dbReference type="PANTHER" id="PTHR34501">
    <property type="entry name" value="PROTEIN YDDL-RELATED"/>
    <property type="match status" value="1"/>
</dbReference>
<keyword evidence="10" id="KW-0998">Cell outer membrane</keyword>
<name>A0ABP2XIU6_9NEIS</name>
<gene>
    <name evidence="13" type="ORF">O166_12770</name>
</gene>
<proteinExistence type="predicted"/>
<evidence type="ECO:0000256" key="2">
    <source>
        <dbReference type="ARBA" id="ARBA00011233"/>
    </source>
</evidence>
<dbReference type="CDD" id="cd00342">
    <property type="entry name" value="gram_neg_porins"/>
    <property type="match status" value="1"/>
</dbReference>
<feature type="signal peptide" evidence="11">
    <location>
        <begin position="1"/>
        <end position="22"/>
    </location>
</feature>
<evidence type="ECO:0000256" key="10">
    <source>
        <dbReference type="ARBA" id="ARBA00023237"/>
    </source>
</evidence>
<keyword evidence="7" id="KW-0406">Ion transport</keyword>
<keyword evidence="3" id="KW-0813">Transport</keyword>
<evidence type="ECO:0000256" key="3">
    <source>
        <dbReference type="ARBA" id="ARBA00022448"/>
    </source>
</evidence>
<feature type="chain" id="PRO_5047318515" evidence="11">
    <location>
        <begin position="23"/>
        <end position="395"/>
    </location>
</feature>
<keyword evidence="5" id="KW-0812">Transmembrane</keyword>
<dbReference type="Gene3D" id="2.40.160.10">
    <property type="entry name" value="Porin"/>
    <property type="match status" value="1"/>
</dbReference>
<comment type="caution">
    <text evidence="13">The sequence shown here is derived from an EMBL/GenBank/DDBJ whole genome shotgun (WGS) entry which is preliminary data.</text>
</comment>
<dbReference type="InterPro" id="IPR050298">
    <property type="entry name" value="Gram-neg_bact_OMP"/>
</dbReference>
<keyword evidence="4" id="KW-1134">Transmembrane beta strand</keyword>
<dbReference type="SUPFAM" id="SSF56935">
    <property type="entry name" value="Porins"/>
    <property type="match status" value="1"/>
</dbReference>
<keyword evidence="9" id="KW-0472">Membrane</keyword>
<dbReference type="EMBL" id="AVPH01000262">
    <property type="protein sequence ID" value="ERE03396.1"/>
    <property type="molecule type" value="Genomic_DNA"/>
</dbReference>
<dbReference type="InterPro" id="IPR023614">
    <property type="entry name" value="Porin_dom_sf"/>
</dbReference>
<sequence length="395" mass="41922">MQKKNLAAIVASLFIVPVAAHADVTIYGFMSGGIESAKATGNGTASKEYSSRTRVVDHNSRIGFKGWEDLGGGTKAIWQVESSLRNFEQGGTNDAGQSATFGTRNTFIGIDNADFGKILLGNNDSAYKTLSGSSNSALGVDVMVNTTADNFGKSSVNGRGEERVKNSIHWYSPKWSGFQLGASWGMDEARLQDNTSGSSTDAKRLSLGLAYNWGALNLSTGWDRRYDTAVKANTNSIYDGSKNTPADANGSSGKNVSLYNIAGSYKFDFGTYVGGYYEWATYDQVGGGQVKQDDWQIALGQDFGAASIKLAYGQLGALKNVGAGVNGDDFKAKQWILGGTYNLSKSTQLLAYATKITNNAKASANFANNPIYSTGTSLDAGNDPQAFGIGMKVSF</sequence>
<evidence type="ECO:0000256" key="8">
    <source>
        <dbReference type="ARBA" id="ARBA00023114"/>
    </source>
</evidence>
<dbReference type="Proteomes" id="UP000016426">
    <property type="component" value="Unassembled WGS sequence"/>
</dbReference>
<keyword evidence="8" id="KW-0626">Porin</keyword>
<dbReference type="PANTHER" id="PTHR34501:SF9">
    <property type="entry name" value="MAJOR OUTER MEMBRANE PROTEIN P.IA"/>
    <property type="match status" value="1"/>
</dbReference>
<evidence type="ECO:0000256" key="6">
    <source>
        <dbReference type="ARBA" id="ARBA00022729"/>
    </source>
</evidence>
<dbReference type="Pfam" id="PF13609">
    <property type="entry name" value="Porin_4"/>
    <property type="match status" value="1"/>
</dbReference>
<accession>A0ABP2XIU6</accession>
<evidence type="ECO:0000313" key="14">
    <source>
        <dbReference type="Proteomes" id="UP000016426"/>
    </source>
</evidence>
<evidence type="ECO:0000256" key="9">
    <source>
        <dbReference type="ARBA" id="ARBA00023136"/>
    </source>
</evidence>
<evidence type="ECO:0000256" key="7">
    <source>
        <dbReference type="ARBA" id="ARBA00023065"/>
    </source>
</evidence>
<dbReference type="InterPro" id="IPR033900">
    <property type="entry name" value="Gram_neg_porin_domain"/>
</dbReference>
<evidence type="ECO:0000256" key="5">
    <source>
        <dbReference type="ARBA" id="ARBA00022692"/>
    </source>
</evidence>
<protein>
    <submittedName>
        <fullName evidence="13">Porin</fullName>
    </submittedName>
</protein>
<reference evidence="13 14" key="1">
    <citation type="journal article" date="2013" name="Genome Announc.">
        <title>Genome Sequence of the Pigment-Producing Bacterium Pseudogulbenkiania ferrooxidans, Isolated from Loktak Lake.</title>
        <authorList>
            <person name="Puranik S."/>
            <person name="Talkal R."/>
            <person name="Qureshi A."/>
            <person name="Khardenavis A."/>
            <person name="Kapley A."/>
            <person name="Purohit H.J."/>
        </authorList>
    </citation>
    <scope>NUCLEOTIDE SEQUENCE [LARGE SCALE GENOMIC DNA]</scope>
    <source>
        <strain evidence="13 14">EGD-HP2</strain>
    </source>
</reference>
<evidence type="ECO:0000313" key="13">
    <source>
        <dbReference type="EMBL" id="ERE03396.1"/>
    </source>
</evidence>
<evidence type="ECO:0000256" key="4">
    <source>
        <dbReference type="ARBA" id="ARBA00022452"/>
    </source>
</evidence>